<reference evidence="3" key="1">
    <citation type="journal article" date="2019" name="Int. J. Syst. Evol. Microbiol.">
        <title>The Global Catalogue of Microorganisms (GCM) 10K type strain sequencing project: providing services to taxonomists for standard genome sequencing and annotation.</title>
        <authorList>
            <consortium name="The Broad Institute Genomics Platform"/>
            <consortium name="The Broad Institute Genome Sequencing Center for Infectious Disease"/>
            <person name="Wu L."/>
            <person name="Ma J."/>
        </authorList>
    </citation>
    <scope>NUCLEOTIDE SEQUENCE [LARGE SCALE GENOMIC DNA]</scope>
    <source>
        <strain evidence="3">JCM 3106</strain>
    </source>
</reference>
<proteinExistence type="predicted"/>
<protein>
    <submittedName>
        <fullName evidence="2">Uncharacterized protein</fullName>
    </submittedName>
</protein>
<accession>A0ABP6KRN3</accession>
<comment type="caution">
    <text evidence="2">The sequence shown here is derived from an EMBL/GenBank/DDBJ whole genome shotgun (WGS) entry which is preliminary data.</text>
</comment>
<evidence type="ECO:0000313" key="2">
    <source>
        <dbReference type="EMBL" id="GAA3019737.1"/>
    </source>
</evidence>
<keyword evidence="3" id="KW-1185">Reference proteome</keyword>
<sequence>MKQALGDHFKDNPQWLSAARQDVRESQDYKTNRDTNRRMGSPSLDRLREFFAFHGKREVSASSRVPADAATRRAAR</sequence>
<dbReference type="EMBL" id="BAAAWD010000014">
    <property type="protein sequence ID" value="GAA3019737.1"/>
    <property type="molecule type" value="Genomic_DNA"/>
</dbReference>
<feature type="region of interest" description="Disordered" evidence="1">
    <location>
        <begin position="1"/>
        <end position="42"/>
    </location>
</feature>
<name>A0ABP6KRN3_9ACTN</name>
<evidence type="ECO:0000313" key="3">
    <source>
        <dbReference type="Proteomes" id="UP001499930"/>
    </source>
</evidence>
<gene>
    <name evidence="2" type="ORF">GCM10017559_49990</name>
</gene>
<feature type="compositionally biased region" description="Basic and acidic residues" evidence="1">
    <location>
        <begin position="21"/>
        <end position="37"/>
    </location>
</feature>
<feature type="compositionally biased region" description="Basic and acidic residues" evidence="1">
    <location>
        <begin position="1"/>
        <end position="11"/>
    </location>
</feature>
<evidence type="ECO:0000256" key="1">
    <source>
        <dbReference type="SAM" id="MobiDB-lite"/>
    </source>
</evidence>
<organism evidence="2 3">
    <name type="scientific">Streptosporangium longisporum</name>
    <dbReference type="NCBI Taxonomy" id="46187"/>
    <lineage>
        <taxon>Bacteria</taxon>
        <taxon>Bacillati</taxon>
        <taxon>Actinomycetota</taxon>
        <taxon>Actinomycetes</taxon>
        <taxon>Streptosporangiales</taxon>
        <taxon>Streptosporangiaceae</taxon>
        <taxon>Streptosporangium</taxon>
    </lineage>
</organism>
<dbReference type="Proteomes" id="UP001499930">
    <property type="component" value="Unassembled WGS sequence"/>
</dbReference>